<gene>
    <name evidence="1" type="ORF">GCM10022393_12030</name>
</gene>
<reference evidence="2" key="1">
    <citation type="journal article" date="2019" name="Int. J. Syst. Evol. Microbiol.">
        <title>The Global Catalogue of Microorganisms (GCM) 10K type strain sequencing project: providing services to taxonomists for standard genome sequencing and annotation.</title>
        <authorList>
            <consortium name="The Broad Institute Genomics Platform"/>
            <consortium name="The Broad Institute Genome Sequencing Center for Infectious Disease"/>
            <person name="Wu L."/>
            <person name="Ma J."/>
        </authorList>
    </citation>
    <scope>NUCLEOTIDE SEQUENCE [LARGE SCALE GENOMIC DNA]</scope>
    <source>
        <strain evidence="2">JCM 17106</strain>
    </source>
</reference>
<sequence>MLIHITSFAQRGALKEPSNFESSSQIFDIIEEKLWEDKIIYYDMKDIVGSPFLTEYFLPGNLTFNGSDLGNFLFRYNIYQDEIELKSNESSITESVKKIKGITIQLENNTLIKVFDDPKSNKYDKRNFFVVLADGDYKLVKKIWSKFSEPKEAENSLVGKKHAKFTTYENYFIANNDEKLNNFKSKIKGLEEYFPEIKNEIKEYVKEKNINLKKEQDLIKLFIHLNSLTPKS</sequence>
<dbReference type="EMBL" id="BAABCW010000003">
    <property type="protein sequence ID" value="GAA4113186.1"/>
    <property type="molecule type" value="Genomic_DNA"/>
</dbReference>
<comment type="caution">
    <text evidence="1">The sequence shown here is derived from an EMBL/GenBank/DDBJ whole genome shotgun (WGS) entry which is preliminary data.</text>
</comment>
<name>A0ABP7XE28_9FLAO</name>
<organism evidence="1 2">
    <name type="scientific">Aquimarina addita</name>
    <dbReference type="NCBI Taxonomy" id="870485"/>
    <lineage>
        <taxon>Bacteria</taxon>
        <taxon>Pseudomonadati</taxon>
        <taxon>Bacteroidota</taxon>
        <taxon>Flavobacteriia</taxon>
        <taxon>Flavobacteriales</taxon>
        <taxon>Flavobacteriaceae</taxon>
        <taxon>Aquimarina</taxon>
    </lineage>
</organism>
<evidence type="ECO:0000313" key="1">
    <source>
        <dbReference type="EMBL" id="GAA4113186.1"/>
    </source>
</evidence>
<accession>A0ABP7XE28</accession>
<proteinExistence type="predicted"/>
<dbReference type="Proteomes" id="UP001500459">
    <property type="component" value="Unassembled WGS sequence"/>
</dbReference>
<evidence type="ECO:0000313" key="2">
    <source>
        <dbReference type="Proteomes" id="UP001500459"/>
    </source>
</evidence>
<protein>
    <submittedName>
        <fullName evidence="1">Uncharacterized protein</fullName>
    </submittedName>
</protein>
<keyword evidence="2" id="KW-1185">Reference proteome</keyword>